<proteinExistence type="predicted"/>
<organism evidence="1 2">
    <name type="scientific">Ramlibacter terrae</name>
    <dbReference type="NCBI Taxonomy" id="2732511"/>
    <lineage>
        <taxon>Bacteria</taxon>
        <taxon>Pseudomonadati</taxon>
        <taxon>Pseudomonadota</taxon>
        <taxon>Betaproteobacteria</taxon>
        <taxon>Burkholderiales</taxon>
        <taxon>Comamonadaceae</taxon>
        <taxon>Ramlibacter</taxon>
    </lineage>
</organism>
<evidence type="ECO:0000313" key="2">
    <source>
        <dbReference type="Proteomes" id="UP000500826"/>
    </source>
</evidence>
<evidence type="ECO:0000313" key="1">
    <source>
        <dbReference type="EMBL" id="QJW85926.1"/>
    </source>
</evidence>
<keyword evidence="2" id="KW-1185">Reference proteome</keyword>
<protein>
    <submittedName>
        <fullName evidence="1">Uncharacterized protein</fullName>
    </submittedName>
</protein>
<name>A0ABX6PA12_9BURK</name>
<sequence>MSFLSAAVAAAFGWALRVRDRGQRIALLAGYLSRYRIEKHMETLAEGYLRALGEGDPQRREQIWELLHPTEQELCGQLARLAGDIASADEAQVRVSKLPVWLPFATRLKPATFDLRAALALHAAGLREALRERDGMPARERAFTASAELFLLQHTCHWFCKSRFIASARLLARHKTSYEQVVAAVLPQTRAAYTALVA</sequence>
<reference evidence="1 2" key="2">
    <citation type="submission" date="2020-05" db="EMBL/GenBank/DDBJ databases">
        <authorList>
            <person name="Khan S.A."/>
            <person name="Jeon C.O."/>
            <person name="Chun B.H."/>
        </authorList>
    </citation>
    <scope>NUCLEOTIDE SEQUENCE [LARGE SCALE GENOMIC DNA]</scope>
    <source>
        <strain evidence="1 2">H242</strain>
    </source>
</reference>
<dbReference type="EMBL" id="CP053418">
    <property type="protein sequence ID" value="QJW85926.1"/>
    <property type="molecule type" value="Genomic_DNA"/>
</dbReference>
<gene>
    <name evidence="1" type="ORF">HK414_25290</name>
</gene>
<accession>A0ABX6PA12</accession>
<reference evidence="1 2" key="1">
    <citation type="submission" date="2020-05" db="EMBL/GenBank/DDBJ databases">
        <title>Ramlibacter rhizophilus sp. nov., isolated from rhizosphere soil of national flower Mugunghwa from South Korea.</title>
        <authorList>
            <person name="Zheng-Fei Y."/>
            <person name="Huan T."/>
        </authorList>
    </citation>
    <scope>NUCLEOTIDE SEQUENCE [LARGE SCALE GENOMIC DNA]</scope>
    <source>
        <strain evidence="1 2">H242</strain>
    </source>
</reference>
<dbReference type="Proteomes" id="UP000500826">
    <property type="component" value="Chromosome"/>
</dbReference>